<keyword evidence="2" id="KW-0677">Repeat</keyword>
<sequence>MSEQKEEPLIDTTPLVRPAQHERQKSLEKLYADRPTAHELKERHILLDTDAAPGIQSAQHALEQQRISDSLKKNLEHRPTKEDLVERNILSSTTAAPGIQAQQKELQKHMRADSLNEKLSHRPQPEELVNKGVLKEDPTSPIEGNRESVEKRYEEAIEEEYAKREGGA</sequence>
<dbReference type="Gene3D" id="6.10.140.2040">
    <property type="match status" value="1"/>
</dbReference>
<protein>
    <recommendedName>
        <fullName evidence="8">RPEL repeat protein</fullName>
    </recommendedName>
</protein>
<dbReference type="VEuPathDB" id="FungiDB:sscle_15g104830"/>
<dbReference type="AlphaFoldDB" id="A0A1D9QM93"/>
<dbReference type="KEGG" id="ssl:SS1G_09470"/>
<dbReference type="Pfam" id="PF02755">
    <property type="entry name" value="RPEL"/>
    <property type="match status" value="2"/>
</dbReference>
<proteinExistence type="predicted"/>
<dbReference type="EMBL" id="CP017828">
    <property type="protein sequence ID" value="APA15713.1"/>
    <property type="molecule type" value="Genomic_DNA"/>
</dbReference>
<feature type="compositionally biased region" description="Polar residues" evidence="5">
    <location>
        <begin position="89"/>
        <end position="104"/>
    </location>
</feature>
<organism evidence="6 7">
    <name type="scientific">Sclerotinia sclerotiorum (strain ATCC 18683 / 1980 / Ss-1)</name>
    <name type="common">White mold</name>
    <name type="synonym">Whetzelinia sclerotiorum</name>
    <dbReference type="NCBI Taxonomy" id="665079"/>
    <lineage>
        <taxon>Eukaryota</taxon>
        <taxon>Fungi</taxon>
        <taxon>Dikarya</taxon>
        <taxon>Ascomycota</taxon>
        <taxon>Pezizomycotina</taxon>
        <taxon>Leotiomycetes</taxon>
        <taxon>Helotiales</taxon>
        <taxon>Sclerotiniaceae</taxon>
        <taxon>Sclerotinia</taxon>
    </lineage>
</organism>
<evidence type="ECO:0000313" key="7">
    <source>
        <dbReference type="Proteomes" id="UP000177798"/>
    </source>
</evidence>
<dbReference type="InterPro" id="IPR004018">
    <property type="entry name" value="RPEL_repeat"/>
</dbReference>
<dbReference type="RefSeq" id="XP_001589748.1">
    <property type="nucleotide sequence ID" value="XM_001589698.1"/>
</dbReference>
<evidence type="ECO:0000256" key="5">
    <source>
        <dbReference type="SAM" id="MobiDB-lite"/>
    </source>
</evidence>
<evidence type="ECO:0000313" key="6">
    <source>
        <dbReference type="EMBL" id="APA15713.1"/>
    </source>
</evidence>
<gene>
    <name evidence="6" type="ORF">sscle_15g104830</name>
</gene>
<dbReference type="SMART" id="SM00707">
    <property type="entry name" value="RPEL"/>
    <property type="match status" value="3"/>
</dbReference>
<feature type="region of interest" description="Disordered" evidence="5">
    <location>
        <begin position="1"/>
        <end position="25"/>
    </location>
</feature>
<evidence type="ECO:0000256" key="4">
    <source>
        <dbReference type="PROSITE-ProRule" id="PRU00401"/>
    </source>
</evidence>
<evidence type="ECO:0000256" key="3">
    <source>
        <dbReference type="ARBA" id="ARBA00023242"/>
    </source>
</evidence>
<feature type="compositionally biased region" description="Basic and acidic residues" evidence="5">
    <location>
        <begin position="105"/>
        <end position="151"/>
    </location>
</feature>
<name>A0A1D9QM93_SCLS1</name>
<dbReference type="PANTHER" id="PTHR22793">
    <property type="entry name" value="MYOCARDIN-RELATED TRANSCRIPTION FACTOR-RELATED"/>
    <property type="match status" value="1"/>
</dbReference>
<dbReference type="PANTHER" id="PTHR22793:SF12">
    <property type="entry name" value="MYOCARDIN-RELATED TRANSCRIPTION FACTOR, ISOFORM H"/>
    <property type="match status" value="1"/>
</dbReference>
<evidence type="ECO:0000256" key="2">
    <source>
        <dbReference type="ARBA" id="ARBA00022737"/>
    </source>
</evidence>
<evidence type="ECO:0000256" key="1">
    <source>
        <dbReference type="ARBA" id="ARBA00004123"/>
    </source>
</evidence>
<feature type="repeat" description="RPEL" evidence="4">
    <location>
        <begin position="69"/>
        <end position="94"/>
    </location>
</feature>
<evidence type="ECO:0008006" key="8">
    <source>
        <dbReference type="Google" id="ProtNLM"/>
    </source>
</evidence>
<feature type="region of interest" description="Disordered" evidence="5">
    <location>
        <begin position="57"/>
        <end position="151"/>
    </location>
</feature>
<dbReference type="PROSITE" id="PS51073">
    <property type="entry name" value="RPEL"/>
    <property type="match status" value="2"/>
</dbReference>
<dbReference type="Gene3D" id="6.10.150.10">
    <property type="match status" value="1"/>
</dbReference>
<accession>A0A1D9QM93</accession>
<dbReference type="Proteomes" id="UP000177798">
    <property type="component" value="Chromosome 15"/>
</dbReference>
<dbReference type="OrthoDB" id="197676at2759"/>
<dbReference type="GO" id="GO:0005634">
    <property type="term" value="C:nucleus"/>
    <property type="evidence" value="ECO:0007669"/>
    <property type="project" value="UniProtKB-SubCell"/>
</dbReference>
<dbReference type="OMA" id="QCRPDAQ"/>
<feature type="repeat" description="RPEL" evidence="4">
    <location>
        <begin position="113"/>
        <end position="138"/>
    </location>
</feature>
<feature type="compositionally biased region" description="Basic and acidic residues" evidence="5">
    <location>
        <begin position="69"/>
        <end position="86"/>
    </location>
</feature>
<dbReference type="InterPro" id="IPR043451">
    <property type="entry name" value="Myocardin-like"/>
</dbReference>
<comment type="subcellular location">
    <subcellularLocation>
        <location evidence="1">Nucleus</location>
    </subcellularLocation>
</comment>
<keyword evidence="3" id="KW-0539">Nucleus</keyword>
<reference evidence="7" key="1">
    <citation type="journal article" date="2017" name="Genome Biol. Evol.">
        <title>The complete genome sequence of the phytopathogenic fungus Sclerotinia sclerotiorum reveals insights into the genome architecture of broad host range pathogens.</title>
        <authorList>
            <person name="Derbyshire M."/>
            <person name="Denton-Giles M."/>
            <person name="Hegedus D."/>
            <person name="Seifbarghy S."/>
            <person name="Rollins J."/>
            <person name="van Kan J."/>
            <person name="Seidl M.F."/>
            <person name="Faino L."/>
            <person name="Mbengue M."/>
            <person name="Navaud O."/>
            <person name="Raffaele S."/>
            <person name="Hammond-Kosack K."/>
            <person name="Heard S."/>
            <person name="Oliver R."/>
        </authorList>
    </citation>
    <scope>NUCLEOTIDE SEQUENCE [LARGE SCALE GENOMIC DNA]</scope>
    <source>
        <strain evidence="7">ATCC 18683 / 1980 / Ss-1</strain>
    </source>
</reference>